<dbReference type="CDD" id="cd13578">
    <property type="entry name" value="PBP2_Bug27"/>
    <property type="match status" value="1"/>
</dbReference>
<dbReference type="SUPFAM" id="SSF53850">
    <property type="entry name" value="Periplasmic binding protein-like II"/>
    <property type="match status" value="1"/>
</dbReference>
<dbReference type="PIRSF" id="PIRSF017082">
    <property type="entry name" value="YflP"/>
    <property type="match status" value="1"/>
</dbReference>
<name>A0ABM6FAL9_9BURK</name>
<comment type="similarity">
    <text evidence="1">Belongs to the UPF0065 (bug) family.</text>
</comment>
<evidence type="ECO:0000313" key="3">
    <source>
        <dbReference type="EMBL" id="AOZ08777.1"/>
    </source>
</evidence>
<dbReference type="InterPro" id="IPR042100">
    <property type="entry name" value="Bug_dom1"/>
</dbReference>
<organism evidence="3 4">
    <name type="scientific">Cupriavidus malaysiensis</name>
    <dbReference type="NCBI Taxonomy" id="367825"/>
    <lineage>
        <taxon>Bacteria</taxon>
        <taxon>Pseudomonadati</taxon>
        <taxon>Pseudomonadota</taxon>
        <taxon>Betaproteobacteria</taxon>
        <taxon>Burkholderiales</taxon>
        <taxon>Burkholderiaceae</taxon>
        <taxon>Cupriavidus</taxon>
    </lineage>
</organism>
<keyword evidence="2" id="KW-0732">Signal</keyword>
<dbReference type="PANTHER" id="PTHR42928:SF5">
    <property type="entry name" value="BLR1237 PROTEIN"/>
    <property type="match status" value="1"/>
</dbReference>
<feature type="signal peptide" evidence="2">
    <location>
        <begin position="1"/>
        <end position="19"/>
    </location>
</feature>
<dbReference type="Gene3D" id="3.40.190.150">
    <property type="entry name" value="Bordetella uptake gene, domain 1"/>
    <property type="match status" value="1"/>
</dbReference>
<protein>
    <submittedName>
        <fullName evidence="3">ABC transporter substrate-binding protein</fullName>
    </submittedName>
</protein>
<evidence type="ECO:0000313" key="4">
    <source>
        <dbReference type="Proteomes" id="UP000177515"/>
    </source>
</evidence>
<evidence type="ECO:0000256" key="2">
    <source>
        <dbReference type="SAM" id="SignalP"/>
    </source>
</evidence>
<keyword evidence="4" id="KW-1185">Reference proteome</keyword>
<reference evidence="3 4" key="1">
    <citation type="submission" date="2016-10" db="EMBL/GenBank/DDBJ databases">
        <title>Complete genome sequences of three Cupriavidus strains isolated from various Malaysian environments.</title>
        <authorList>
            <person name="Abdullah A.A.-A."/>
            <person name="Shafie N.A.H."/>
            <person name="Lau N.S."/>
        </authorList>
    </citation>
    <scope>NUCLEOTIDE SEQUENCE [LARGE SCALE GENOMIC DNA]</scope>
    <source>
        <strain evidence="3 4">USMAA1020</strain>
    </source>
</reference>
<feature type="chain" id="PRO_5045468598" evidence="2">
    <location>
        <begin position="20"/>
        <end position="334"/>
    </location>
</feature>
<proteinExistence type="inferred from homology"/>
<sequence>MARWTSRALALGISLLALAAGGLPAASHAAAPAAASYPDKPLRLVVPFPPGGATDLLAREIGNALGARLHQSVVIDNRPGAGGNLAAMAVARAPADGYTLLFGTFGSLAVNKSLYDKPGYDPLKDFAPVASVAYLPNVLVVNPSVPARNIDELLALARRDPGKLTYGSFGIGSSSHLAGELFTHLAGVDIRHVPYKGSAASMTDLLGGRITMMFDSISTALPFVREGRVRALAVTTERPSDQLPGVPTLAQAGVKGYELTAWFGVAAPAGTPRAVIDRLNADIVASLRQPDLAARLAQQGTVPFPSTPEQFGAYMRTQYEKWDGLIRSAHIRAD</sequence>
<dbReference type="PANTHER" id="PTHR42928">
    <property type="entry name" value="TRICARBOXYLATE-BINDING PROTEIN"/>
    <property type="match status" value="1"/>
</dbReference>
<dbReference type="Pfam" id="PF03401">
    <property type="entry name" value="TctC"/>
    <property type="match status" value="1"/>
</dbReference>
<accession>A0ABM6FAL9</accession>
<dbReference type="RefSeq" id="WP_071016766.1">
    <property type="nucleotide sequence ID" value="NZ_CP017755.1"/>
</dbReference>
<dbReference type="EMBL" id="CP017755">
    <property type="protein sequence ID" value="AOZ08777.1"/>
    <property type="molecule type" value="Genomic_DNA"/>
</dbReference>
<dbReference type="Proteomes" id="UP000177515">
    <property type="component" value="Chromosome 2"/>
</dbReference>
<dbReference type="Gene3D" id="3.40.190.10">
    <property type="entry name" value="Periplasmic binding protein-like II"/>
    <property type="match status" value="1"/>
</dbReference>
<gene>
    <name evidence="3" type="ORF">BKK80_23020</name>
</gene>
<evidence type="ECO:0000256" key="1">
    <source>
        <dbReference type="ARBA" id="ARBA00006987"/>
    </source>
</evidence>
<dbReference type="InterPro" id="IPR005064">
    <property type="entry name" value="BUG"/>
</dbReference>